<accession>A0A2V1E6I7</accession>
<dbReference type="InterPro" id="IPR010730">
    <property type="entry name" value="HET"/>
</dbReference>
<dbReference type="Pfam" id="PF26639">
    <property type="entry name" value="Het-6_barrel"/>
    <property type="match status" value="1"/>
</dbReference>
<dbReference type="OrthoDB" id="2504919at2759"/>
<feature type="non-terminal residue" evidence="2">
    <location>
        <position position="1"/>
    </location>
</feature>
<dbReference type="InterPro" id="IPR052895">
    <property type="entry name" value="HetReg/Transcr_Mod"/>
</dbReference>
<feature type="non-terminal residue" evidence="2">
    <location>
        <position position="724"/>
    </location>
</feature>
<name>A0A2V1E6I7_9PLEO</name>
<dbReference type="PANTHER" id="PTHR24148">
    <property type="entry name" value="ANKYRIN REPEAT DOMAIN-CONTAINING PROTEIN 39 HOMOLOG-RELATED"/>
    <property type="match status" value="1"/>
</dbReference>
<dbReference type="EMBL" id="KZ805312">
    <property type="protein sequence ID" value="PVI05752.1"/>
    <property type="molecule type" value="Genomic_DNA"/>
</dbReference>
<gene>
    <name evidence="2" type="ORF">DM02DRAFT_495001</name>
</gene>
<evidence type="ECO:0000313" key="2">
    <source>
        <dbReference type="EMBL" id="PVI05752.1"/>
    </source>
</evidence>
<feature type="domain" description="Heterokaryon incompatibility" evidence="1">
    <location>
        <begin position="44"/>
        <end position="201"/>
    </location>
</feature>
<reference evidence="2 3" key="1">
    <citation type="journal article" date="2018" name="Sci. Rep.">
        <title>Comparative genomics provides insights into the lifestyle and reveals functional heterogeneity of dark septate endophytic fungi.</title>
        <authorList>
            <person name="Knapp D.G."/>
            <person name="Nemeth J.B."/>
            <person name="Barry K."/>
            <person name="Hainaut M."/>
            <person name="Henrissat B."/>
            <person name="Johnson J."/>
            <person name="Kuo A."/>
            <person name="Lim J.H.P."/>
            <person name="Lipzen A."/>
            <person name="Nolan M."/>
            <person name="Ohm R.A."/>
            <person name="Tamas L."/>
            <person name="Grigoriev I.V."/>
            <person name="Spatafora J.W."/>
            <person name="Nagy L.G."/>
            <person name="Kovacs G.M."/>
        </authorList>
    </citation>
    <scope>NUCLEOTIDE SEQUENCE [LARGE SCALE GENOMIC DNA]</scope>
    <source>
        <strain evidence="2 3">DSE2036</strain>
    </source>
</reference>
<sequence>ASSPYQERLPPNSIRLLRICTTPTGNLTGTLRVFPLTQAPRFYTASYTWGEKVYTSTITTTDPPGSLKVLRNLLPFLRMVTTHRDFHDEQWWWIDSLCINQDDTEERGAQVDLMTDIYKASSSVIVWLGETVEGDSDCTLAIELLHRLSTLVLNNPRNEREKQRQQIRHNRLWHPDLRPQWTSLSHLLARKWWSRVWTLQEFVIPQRARLCCGPQSINRRTFKRAFYNIYLVGISRTTAAGEGNGVVEHDLIPRAIFDAPFNRRRVQQLDDDDATDREMSLVAMLAYMGNAEASDARDRVFSVRGLIAETDRKMLGKPEYTTDVSMLFRRLVVRFWRTYHSLDIICFAHIFTKCAATTSAGDDDDDGNQKPLPSWTPDWRIPIPFISPVPLMASQSGNPHIGNFRPLHASTWTTSYDASGPRLRKEALQKVTFDADLTELRCWGVVLSTIEELGSLEGCGTRCRSFVCEAEEGAHGMLSSAAALCEDEIVGEEEEDEDEEEEEEEAIEIIQALARCLTLDRKDKYFCHKAPAHYAAEFLARCRQSYSSSGNPPPSSSSTTTTRVDDTFATWFEKNRTLRLPLGKKKKNKKSGKMTTTTLESLIISASSIATTTTEQTQTQTQTETETETETERFLSRFHDTIVKKSRRVFIGARRRRTSSVLLGMAPCRARIGDAVVVLGGCSVPLVLRRKEEDEKKEQEEEEEEEKWEVIGEAYIDGFMEGEV</sequence>
<dbReference type="AlphaFoldDB" id="A0A2V1E6I7"/>
<dbReference type="Pfam" id="PF06985">
    <property type="entry name" value="HET"/>
    <property type="match status" value="1"/>
</dbReference>
<dbReference type="Proteomes" id="UP000244855">
    <property type="component" value="Unassembled WGS sequence"/>
</dbReference>
<proteinExistence type="predicted"/>
<keyword evidence="3" id="KW-1185">Reference proteome</keyword>
<dbReference type="PANTHER" id="PTHR24148:SF64">
    <property type="entry name" value="HETEROKARYON INCOMPATIBILITY DOMAIN-CONTAINING PROTEIN"/>
    <property type="match status" value="1"/>
</dbReference>
<evidence type="ECO:0000259" key="1">
    <source>
        <dbReference type="Pfam" id="PF06985"/>
    </source>
</evidence>
<protein>
    <recommendedName>
        <fullName evidence="1">Heterokaryon incompatibility domain-containing protein</fullName>
    </recommendedName>
</protein>
<evidence type="ECO:0000313" key="3">
    <source>
        <dbReference type="Proteomes" id="UP000244855"/>
    </source>
</evidence>
<dbReference type="STRING" id="97972.A0A2V1E6I7"/>
<organism evidence="2 3">
    <name type="scientific">Periconia macrospinosa</name>
    <dbReference type="NCBI Taxonomy" id="97972"/>
    <lineage>
        <taxon>Eukaryota</taxon>
        <taxon>Fungi</taxon>
        <taxon>Dikarya</taxon>
        <taxon>Ascomycota</taxon>
        <taxon>Pezizomycotina</taxon>
        <taxon>Dothideomycetes</taxon>
        <taxon>Pleosporomycetidae</taxon>
        <taxon>Pleosporales</taxon>
        <taxon>Massarineae</taxon>
        <taxon>Periconiaceae</taxon>
        <taxon>Periconia</taxon>
    </lineage>
</organism>